<name>A0ABX1T188_PELUQ</name>
<feature type="transmembrane region" description="Helical" evidence="1">
    <location>
        <begin position="153"/>
        <end position="184"/>
    </location>
</feature>
<evidence type="ECO:0008006" key="4">
    <source>
        <dbReference type="Google" id="ProtNLM"/>
    </source>
</evidence>
<keyword evidence="1" id="KW-0812">Transmembrane</keyword>
<evidence type="ECO:0000313" key="3">
    <source>
        <dbReference type="Proteomes" id="UP001166004"/>
    </source>
</evidence>
<keyword evidence="3" id="KW-1185">Reference proteome</keyword>
<sequence>MMILNKIEKFLFEAPFWKFISLLFIIMLFKTGIFYQPNLFDIYLEAAKNPYKNIFIDRPDHQFAYTSYFGGWLAFILGATNKTSFFLLHLFLSILSSFLFIKIVLKNFSNEVARISLILFFIFPVSSTIYYLVGYDSFTIFFMTLALYLKRYTFLTLLIGILLGLQHFELSFFGSGALLLGILISIITKERKISNILFPLSLFIGAILGRIFLYYIFEFNNMNIVNDRATWYIESLPHLLHTFFFRFYNIIWFSIGLGWFVIFKFYNTLNKKISFVLPFICMILMLIIIPDTTRTFSVMSFLLISYFIFLNENFLKVLSRVEITNIFILWAIIPYGWVWQGIPRPSHLSYSIGYILKNFVDWFDKTNIDSSFVWPFFHAF</sequence>
<evidence type="ECO:0000313" key="2">
    <source>
        <dbReference type="EMBL" id="NMN67868.1"/>
    </source>
</evidence>
<accession>A0ABX1T188</accession>
<feature type="transmembrane region" description="Helical" evidence="1">
    <location>
        <begin position="196"/>
        <end position="217"/>
    </location>
</feature>
<feature type="transmembrane region" description="Helical" evidence="1">
    <location>
        <begin position="273"/>
        <end position="289"/>
    </location>
</feature>
<reference evidence="2 3" key="1">
    <citation type="submission" date="2019-07" db="EMBL/GenBank/DDBJ databases">
        <title>SAR11 Genome Evolution.</title>
        <authorList>
            <person name="Giovannoni S."/>
        </authorList>
    </citation>
    <scope>NUCLEOTIDE SEQUENCE [LARGE SCALE GENOMIC DNA]</scope>
    <source>
        <strain evidence="2 3">HTCC9565</strain>
    </source>
</reference>
<feature type="transmembrane region" description="Helical" evidence="1">
    <location>
        <begin position="86"/>
        <end position="105"/>
    </location>
</feature>
<dbReference type="EMBL" id="LANA01000002">
    <property type="protein sequence ID" value="NMN67868.1"/>
    <property type="molecule type" value="Genomic_DNA"/>
</dbReference>
<keyword evidence="1" id="KW-0472">Membrane</keyword>
<organism evidence="2 3">
    <name type="scientific">Pelagibacter ubique</name>
    <dbReference type="NCBI Taxonomy" id="198252"/>
    <lineage>
        <taxon>Bacteria</taxon>
        <taxon>Pseudomonadati</taxon>
        <taxon>Pseudomonadota</taxon>
        <taxon>Alphaproteobacteria</taxon>
        <taxon>Candidatus Pelagibacterales</taxon>
        <taxon>Candidatus Pelagibacteraceae</taxon>
        <taxon>Candidatus Pelagibacter</taxon>
    </lineage>
</organism>
<keyword evidence="1" id="KW-1133">Transmembrane helix</keyword>
<gene>
    <name evidence="2" type="ORF">VP91_00010170</name>
</gene>
<evidence type="ECO:0000256" key="1">
    <source>
        <dbReference type="SAM" id="Phobius"/>
    </source>
</evidence>
<comment type="caution">
    <text evidence="2">The sequence shown here is derived from an EMBL/GenBank/DDBJ whole genome shotgun (WGS) entry which is preliminary data.</text>
</comment>
<feature type="transmembrane region" description="Helical" evidence="1">
    <location>
        <begin position="63"/>
        <end position="80"/>
    </location>
</feature>
<feature type="transmembrane region" description="Helical" evidence="1">
    <location>
        <begin position="247"/>
        <end position="266"/>
    </location>
</feature>
<dbReference type="RefSeq" id="WP_169036369.1">
    <property type="nucleotide sequence ID" value="NZ_LANA01000002.1"/>
</dbReference>
<feature type="transmembrane region" description="Helical" evidence="1">
    <location>
        <begin position="323"/>
        <end position="342"/>
    </location>
</feature>
<feature type="transmembrane region" description="Helical" evidence="1">
    <location>
        <begin position="112"/>
        <end position="133"/>
    </location>
</feature>
<protein>
    <recommendedName>
        <fullName evidence="4">Glycosyltransferase RgtA/B/C/D-like domain-containing protein</fullName>
    </recommendedName>
</protein>
<dbReference type="Proteomes" id="UP001166004">
    <property type="component" value="Unassembled WGS sequence"/>
</dbReference>
<feature type="transmembrane region" description="Helical" evidence="1">
    <location>
        <begin position="295"/>
        <end position="311"/>
    </location>
</feature>
<proteinExistence type="predicted"/>
<feature type="transmembrane region" description="Helical" evidence="1">
    <location>
        <begin position="16"/>
        <end position="35"/>
    </location>
</feature>